<evidence type="ECO:0000313" key="4">
    <source>
        <dbReference type="Proteomes" id="UP000521872"/>
    </source>
</evidence>
<dbReference type="Pfam" id="PF20434">
    <property type="entry name" value="BD-FAE"/>
    <property type="match status" value="1"/>
</dbReference>
<evidence type="ECO:0000313" key="3">
    <source>
        <dbReference type="EMBL" id="KAF4619690.1"/>
    </source>
</evidence>
<dbReference type="InterPro" id="IPR049492">
    <property type="entry name" value="BD-FAE-like_dom"/>
</dbReference>
<comment type="caution">
    <text evidence="3">The sequence shown here is derived from an EMBL/GenBank/DDBJ whole genome shotgun (WGS) entry which is preliminary data.</text>
</comment>
<dbReference type="SUPFAM" id="SSF53474">
    <property type="entry name" value="alpha/beta-Hydrolases"/>
    <property type="match status" value="1"/>
</dbReference>
<keyword evidence="1" id="KW-0378">Hydrolase</keyword>
<dbReference type="EMBL" id="JAACJL010000016">
    <property type="protein sequence ID" value="KAF4619690.1"/>
    <property type="molecule type" value="Genomic_DNA"/>
</dbReference>
<protein>
    <recommendedName>
        <fullName evidence="2">BD-FAE-like domain-containing protein</fullName>
    </recommendedName>
</protein>
<reference evidence="3 4" key="1">
    <citation type="submission" date="2019-12" db="EMBL/GenBank/DDBJ databases">
        <authorList>
            <person name="Floudas D."/>
            <person name="Bentzer J."/>
            <person name="Ahren D."/>
            <person name="Johansson T."/>
            <person name="Persson P."/>
            <person name="Tunlid A."/>
        </authorList>
    </citation>
    <scope>NUCLEOTIDE SEQUENCE [LARGE SCALE GENOMIC DNA]</scope>
    <source>
        <strain evidence="3 4">CBS 102.39</strain>
    </source>
</reference>
<dbReference type="AlphaFoldDB" id="A0A8H4QZU4"/>
<dbReference type="Proteomes" id="UP000521872">
    <property type="component" value="Unassembled WGS sequence"/>
</dbReference>
<dbReference type="InterPro" id="IPR029058">
    <property type="entry name" value="AB_hydrolase_fold"/>
</dbReference>
<evidence type="ECO:0000256" key="1">
    <source>
        <dbReference type="ARBA" id="ARBA00022801"/>
    </source>
</evidence>
<dbReference type="PANTHER" id="PTHR48081:SF3">
    <property type="entry name" value="ALPHA_BETA HYDROLASE FOLD-3 DOMAIN-CONTAINING PROTEIN"/>
    <property type="match status" value="1"/>
</dbReference>
<name>A0A8H4QZU4_9AGAR</name>
<organism evidence="3 4">
    <name type="scientific">Agrocybe pediades</name>
    <dbReference type="NCBI Taxonomy" id="84607"/>
    <lineage>
        <taxon>Eukaryota</taxon>
        <taxon>Fungi</taxon>
        <taxon>Dikarya</taxon>
        <taxon>Basidiomycota</taxon>
        <taxon>Agaricomycotina</taxon>
        <taxon>Agaricomycetes</taxon>
        <taxon>Agaricomycetidae</taxon>
        <taxon>Agaricales</taxon>
        <taxon>Agaricineae</taxon>
        <taxon>Strophariaceae</taxon>
        <taxon>Agrocybe</taxon>
    </lineage>
</organism>
<proteinExistence type="predicted"/>
<keyword evidence="4" id="KW-1185">Reference proteome</keyword>
<dbReference type="GO" id="GO:0016787">
    <property type="term" value="F:hydrolase activity"/>
    <property type="evidence" value="ECO:0007669"/>
    <property type="project" value="UniProtKB-KW"/>
</dbReference>
<dbReference type="Gene3D" id="3.40.50.1820">
    <property type="entry name" value="alpha/beta hydrolase"/>
    <property type="match status" value="1"/>
</dbReference>
<sequence length="351" mass="39473">MSSNQVKTIEYKKLDNGQPILIDVYFPPLPRNSSNVSLPVVVNFHGGALTIGNRKSFFPGWLLDRVLSMGYAFISADYRLLIPHTGEEIIEDLQDLFKFIASTIFQGEDYSFKLDNDRIAAVGDSGGAILTYLTAIHCTPKPKVLLSVYGSGGDFSDVKYLTIIEGDMVIMNRTFPHVDPAKFSKYLYPYPDGLPDTATEVPLDEGFLDDGEWSNPRINFPNLLIQQGRFLDYYTGLHNPSISDTFRNVLKKKDRTVEDIKRAIPKDKLPLFPQFCVTPHWPATVLLHGTADDAVSIEESRNMKDLLQEAKVPVKLIEIEGASHIFDLLPGAEEKYTAEFDGVKEFIQKYL</sequence>
<evidence type="ECO:0000259" key="2">
    <source>
        <dbReference type="Pfam" id="PF20434"/>
    </source>
</evidence>
<gene>
    <name evidence="3" type="ORF">D9613_004826</name>
</gene>
<feature type="domain" description="BD-FAE-like" evidence="2">
    <location>
        <begin position="23"/>
        <end position="137"/>
    </location>
</feature>
<accession>A0A8H4QZU4</accession>
<dbReference type="PANTHER" id="PTHR48081">
    <property type="entry name" value="AB HYDROLASE SUPERFAMILY PROTEIN C4A8.06C"/>
    <property type="match status" value="1"/>
</dbReference>
<dbReference type="InterPro" id="IPR050300">
    <property type="entry name" value="GDXG_lipolytic_enzyme"/>
</dbReference>